<evidence type="ECO:0000256" key="4">
    <source>
        <dbReference type="ARBA" id="ARBA00022525"/>
    </source>
</evidence>
<dbReference type="GO" id="GO:0004623">
    <property type="term" value="F:phospholipase A2 activity"/>
    <property type="evidence" value="ECO:0007669"/>
    <property type="project" value="UniProtKB-EC"/>
</dbReference>
<dbReference type="InterPro" id="IPR016090">
    <property type="entry name" value="PLA2-like_dom"/>
</dbReference>
<sequence>MQNRFLLQVAFHLSSLIFWKAQDVIGYGHSCLRWSTAEDGQMRVTFLQEDTTGVRSLYLTLWSDTRLSACEVNTDPFVTERYRALCDSSSTQQGEEVAQRFNISTVLAPGALCANIAFSAPKYGRRFKRNGTEGKARKKRAWTLPGTLWCGKGSKAVGYEQLGMFENADRCCREHDHCPHIIHAFTVNYGVFNPNFYVVSHCDCDQRFRQCLLDMNDTISHMVGYSFFSILRIPCFELKQQRRCTEMYWWGTCKTAKKAPYAIFKSPLPYNTSDASRKYEENTDSNKSTSEEQHVTERKSPKSERRCSSRDPPRGDSFHRGTKGKGCKRPQKLSTLAPSQISTTSKTHTTTLSMKTGLLNPSKNSTLMTNKKRVGKKKSSRKGLLAYTTGSQVPPQVTSTTKTTQMPALHLHLPTAITAVTKAMKSHKIVPKPSRCCRSRTPVRGDPFWPHCKNCLQEVTTSHMTTVKPAITINGLPIKATTLRALQLKETTEPQTPKQDSVKRLWNTVTFSTPITTKLKRSGPLRKNGKPQKQLDSHLLQDNTSQDPMGSTIAQNTHAKKNLKQSNALHNMTDIQLLCGSLKHLDECKYKIPPLEKKYDLQNMESKTAYHCGCISRLAVQAESFKQPSVLSTLLMDFISQYCFKLPKDKKCHSRKSCSGGFTEASGLLQTLKKTEEKDPPGVRNPSNGKKRGIPVRLYKRCLRLEREADNRAPLT</sequence>
<dbReference type="Ensembl" id="ENSMALT00000003351.1">
    <property type="protein sequence ID" value="ENSMALP00000003265.1"/>
    <property type="gene ID" value="ENSMALG00000002404.1"/>
</dbReference>
<keyword evidence="11" id="KW-0732">Signal</keyword>
<dbReference type="InterPro" id="IPR036444">
    <property type="entry name" value="PLipase_A2_dom_sf"/>
</dbReference>
<dbReference type="GeneID" id="109954895"/>
<protein>
    <recommendedName>
        <fullName evidence="3">phospholipase A2</fullName>
        <ecNumber evidence="3">3.1.1.4</ecNumber>
    </recommendedName>
</protein>
<dbReference type="PROSITE" id="PS00118">
    <property type="entry name" value="PA2_HIS"/>
    <property type="match status" value="1"/>
</dbReference>
<dbReference type="GO" id="GO:0050482">
    <property type="term" value="P:arachidonate secretion"/>
    <property type="evidence" value="ECO:0007669"/>
    <property type="project" value="InterPro"/>
</dbReference>
<evidence type="ECO:0000256" key="1">
    <source>
        <dbReference type="ARBA" id="ARBA00001913"/>
    </source>
</evidence>
<evidence type="ECO:0000256" key="9">
    <source>
        <dbReference type="ARBA" id="ARBA00023157"/>
    </source>
</evidence>
<keyword evidence="5" id="KW-0479">Metal-binding</keyword>
<keyword evidence="14" id="KW-1185">Reference proteome</keyword>
<feature type="compositionally biased region" description="Polar residues" evidence="10">
    <location>
        <begin position="332"/>
        <end position="341"/>
    </location>
</feature>
<feature type="chain" id="PRO_5018627720" description="phospholipase A2" evidence="11">
    <location>
        <begin position="22"/>
        <end position="716"/>
    </location>
</feature>
<evidence type="ECO:0000256" key="11">
    <source>
        <dbReference type="SAM" id="SignalP"/>
    </source>
</evidence>
<evidence type="ECO:0000256" key="7">
    <source>
        <dbReference type="ARBA" id="ARBA00022837"/>
    </source>
</evidence>
<dbReference type="KEGG" id="malb:109954895"/>
<evidence type="ECO:0000313" key="13">
    <source>
        <dbReference type="Ensembl" id="ENSMALP00000003265.1"/>
    </source>
</evidence>
<feature type="region of interest" description="Disordered" evidence="10">
    <location>
        <begin position="518"/>
        <end position="552"/>
    </location>
</feature>
<keyword evidence="4" id="KW-0964">Secreted</keyword>
<feature type="region of interest" description="Disordered" evidence="10">
    <location>
        <begin position="274"/>
        <end position="349"/>
    </location>
</feature>
<keyword evidence="9" id="KW-1015">Disulfide bond</keyword>
<feature type="compositionally biased region" description="Polar residues" evidence="10">
    <location>
        <begin position="540"/>
        <end position="552"/>
    </location>
</feature>
<feature type="domain" description="Phospholipase A2-like central" evidence="12">
    <location>
        <begin position="144"/>
        <end position="238"/>
    </location>
</feature>
<dbReference type="Pfam" id="PF05826">
    <property type="entry name" value="Phospholip_A2_2"/>
    <property type="match status" value="1"/>
</dbReference>
<organism evidence="13 14">
    <name type="scientific">Monopterus albus</name>
    <name type="common">Swamp eel</name>
    <dbReference type="NCBI Taxonomy" id="43700"/>
    <lineage>
        <taxon>Eukaryota</taxon>
        <taxon>Metazoa</taxon>
        <taxon>Chordata</taxon>
        <taxon>Craniata</taxon>
        <taxon>Vertebrata</taxon>
        <taxon>Euteleostomi</taxon>
        <taxon>Actinopterygii</taxon>
        <taxon>Neopterygii</taxon>
        <taxon>Teleostei</taxon>
        <taxon>Neoteleostei</taxon>
        <taxon>Acanthomorphata</taxon>
        <taxon>Anabantaria</taxon>
        <taxon>Synbranchiformes</taxon>
        <taxon>Synbranchidae</taxon>
        <taxon>Monopterus</taxon>
    </lineage>
</organism>
<dbReference type="Proteomes" id="UP000261600">
    <property type="component" value="Unplaced"/>
</dbReference>
<proteinExistence type="predicted"/>
<evidence type="ECO:0000313" key="14">
    <source>
        <dbReference type="Proteomes" id="UP000261600"/>
    </source>
</evidence>
<feature type="region of interest" description="Disordered" evidence="10">
    <location>
        <begin position="671"/>
        <end position="692"/>
    </location>
</feature>
<keyword evidence="8" id="KW-0443">Lipid metabolism</keyword>
<comment type="subcellular location">
    <subcellularLocation>
        <location evidence="2">Secreted</location>
    </subcellularLocation>
</comment>
<evidence type="ECO:0000256" key="5">
    <source>
        <dbReference type="ARBA" id="ARBA00022723"/>
    </source>
</evidence>
<dbReference type="RefSeq" id="XP_020446195.1">
    <property type="nucleotide sequence ID" value="XM_020590539.1"/>
</dbReference>
<dbReference type="Gene3D" id="1.20.90.10">
    <property type="entry name" value="Phospholipase A2 domain"/>
    <property type="match status" value="2"/>
</dbReference>
<feature type="compositionally biased region" description="Basic residues" evidence="10">
    <location>
        <begin position="320"/>
        <end position="331"/>
    </location>
</feature>
<evidence type="ECO:0000256" key="2">
    <source>
        <dbReference type="ARBA" id="ARBA00004613"/>
    </source>
</evidence>
<evidence type="ECO:0000256" key="10">
    <source>
        <dbReference type="SAM" id="MobiDB-lite"/>
    </source>
</evidence>
<dbReference type="STRING" id="43700.ENSMALP00000003265"/>
<accession>A0A3Q3Q2X7</accession>
<evidence type="ECO:0000256" key="3">
    <source>
        <dbReference type="ARBA" id="ARBA00013278"/>
    </source>
</evidence>
<reference evidence="13" key="2">
    <citation type="submission" date="2025-09" db="UniProtKB">
        <authorList>
            <consortium name="Ensembl"/>
        </authorList>
    </citation>
    <scope>IDENTIFICATION</scope>
</reference>
<dbReference type="PANTHER" id="PTHR12253">
    <property type="entry name" value="RH14732P"/>
    <property type="match status" value="1"/>
</dbReference>
<evidence type="ECO:0000256" key="8">
    <source>
        <dbReference type="ARBA" id="ARBA00023098"/>
    </source>
</evidence>
<dbReference type="SUPFAM" id="SSF48619">
    <property type="entry name" value="Phospholipase A2, PLA2"/>
    <property type="match status" value="1"/>
</dbReference>
<dbReference type="CDD" id="cd04704">
    <property type="entry name" value="PLA2_bee_venom_like"/>
    <property type="match status" value="1"/>
</dbReference>
<dbReference type="AlphaFoldDB" id="A0A3Q3Q2X7"/>
<comment type="cofactor">
    <cofactor evidence="1">
        <name>Ca(2+)</name>
        <dbReference type="ChEBI" id="CHEBI:29108"/>
    </cofactor>
</comment>
<dbReference type="GO" id="GO:0006644">
    <property type="term" value="P:phospholipid metabolic process"/>
    <property type="evidence" value="ECO:0007669"/>
    <property type="project" value="InterPro"/>
</dbReference>
<evidence type="ECO:0000256" key="6">
    <source>
        <dbReference type="ARBA" id="ARBA00022801"/>
    </source>
</evidence>
<keyword evidence="7" id="KW-0106">Calcium</keyword>
<dbReference type="GO" id="GO:0005576">
    <property type="term" value="C:extracellular region"/>
    <property type="evidence" value="ECO:0007669"/>
    <property type="project" value="UniProtKB-SubCell"/>
</dbReference>
<feature type="signal peptide" evidence="11">
    <location>
        <begin position="1"/>
        <end position="21"/>
    </location>
</feature>
<dbReference type="OrthoDB" id="10059604at2759"/>
<feature type="compositionally biased region" description="Basic residues" evidence="10">
    <location>
        <begin position="518"/>
        <end position="530"/>
    </location>
</feature>
<reference evidence="13" key="1">
    <citation type="submission" date="2025-08" db="UniProtKB">
        <authorList>
            <consortium name="Ensembl"/>
        </authorList>
    </citation>
    <scope>IDENTIFICATION</scope>
</reference>
<name>A0A3Q3Q2X7_MONAL</name>
<dbReference type="EC" id="3.1.1.4" evidence="3"/>
<dbReference type="InterPro" id="IPR033113">
    <property type="entry name" value="PLA2_histidine"/>
</dbReference>
<keyword evidence="6" id="KW-0378">Hydrolase</keyword>
<dbReference type="GO" id="GO:0046872">
    <property type="term" value="F:metal ion binding"/>
    <property type="evidence" value="ECO:0007669"/>
    <property type="project" value="UniProtKB-KW"/>
</dbReference>
<dbReference type="FunFam" id="1.20.90.10:FF:000002">
    <property type="entry name" value="Phospholipase A2 group III"/>
    <property type="match status" value="1"/>
</dbReference>
<evidence type="ECO:0000259" key="12">
    <source>
        <dbReference type="Pfam" id="PF05826"/>
    </source>
</evidence>
<feature type="compositionally biased region" description="Basic and acidic residues" evidence="10">
    <location>
        <begin position="289"/>
        <end position="319"/>
    </location>
</feature>